<feature type="compositionally biased region" description="Basic and acidic residues" evidence="2">
    <location>
        <begin position="511"/>
        <end position="536"/>
    </location>
</feature>
<feature type="compositionally biased region" description="Basic and acidic residues" evidence="2">
    <location>
        <begin position="303"/>
        <end position="319"/>
    </location>
</feature>
<gene>
    <name evidence="5" type="primary">SRRM1</name>
    <name evidence="5" type="ORF">T12_16315</name>
</gene>
<dbReference type="PANTHER" id="PTHR23148:SF0">
    <property type="entry name" value="SERINE_ARGININE REPETITIVE MATRIX PROTEIN 1"/>
    <property type="match status" value="1"/>
</dbReference>
<feature type="region of interest" description="Disordered" evidence="2">
    <location>
        <begin position="183"/>
        <end position="591"/>
    </location>
</feature>
<feature type="compositionally biased region" description="Basic and acidic residues" evidence="2">
    <location>
        <begin position="732"/>
        <end position="747"/>
    </location>
</feature>
<evidence type="ECO:0000256" key="2">
    <source>
        <dbReference type="SAM" id="MobiDB-lite"/>
    </source>
</evidence>
<feature type="compositionally biased region" description="Basic and acidic residues" evidence="2">
    <location>
        <begin position="221"/>
        <end position="232"/>
    </location>
</feature>
<dbReference type="AlphaFoldDB" id="A0A0V1AAE8"/>
<dbReference type="GO" id="GO:0003723">
    <property type="term" value="F:RNA binding"/>
    <property type="evidence" value="ECO:0007669"/>
    <property type="project" value="TreeGrafter"/>
</dbReference>
<keyword evidence="6" id="KW-1185">Reference proteome</keyword>
<comment type="caution">
    <text evidence="5">The sequence shown here is derived from an EMBL/GenBank/DDBJ whole genome shotgun (WGS) entry which is preliminary data.</text>
</comment>
<dbReference type="Proteomes" id="UP000054783">
    <property type="component" value="Unassembled WGS sequence"/>
</dbReference>
<dbReference type="InterPro" id="IPR052225">
    <property type="entry name" value="Ser/Arg_repetitive_matrix"/>
</dbReference>
<feature type="compositionally biased region" description="Basic residues" evidence="2">
    <location>
        <begin position="480"/>
        <end position="495"/>
    </location>
</feature>
<keyword evidence="1" id="KW-0507">mRNA processing</keyword>
<dbReference type="PROSITE" id="PS51025">
    <property type="entry name" value="PWI"/>
    <property type="match status" value="1"/>
</dbReference>
<protein>
    <submittedName>
        <fullName evidence="5">Serine/arginine repetitive matrix protein 1</fullName>
    </submittedName>
</protein>
<evidence type="ECO:0000313" key="6">
    <source>
        <dbReference type="Proteomes" id="UP000054783"/>
    </source>
</evidence>
<dbReference type="EMBL" id="JYDQ01000014">
    <property type="protein sequence ID" value="KRY21773.1"/>
    <property type="molecule type" value="Genomic_DNA"/>
</dbReference>
<dbReference type="PANTHER" id="PTHR23148">
    <property type="entry name" value="SERINE/ARGININE REGULATED NUCLEAR MATRIX PROTEIN"/>
    <property type="match status" value="1"/>
</dbReference>
<keyword evidence="3" id="KW-0472">Membrane</keyword>
<dbReference type="OrthoDB" id="163257at2759"/>
<feature type="compositionally biased region" description="Basic and acidic residues" evidence="2">
    <location>
        <begin position="192"/>
        <end position="208"/>
    </location>
</feature>
<organism evidence="5 6">
    <name type="scientific">Trichinella patagoniensis</name>
    <dbReference type="NCBI Taxonomy" id="990121"/>
    <lineage>
        <taxon>Eukaryota</taxon>
        <taxon>Metazoa</taxon>
        <taxon>Ecdysozoa</taxon>
        <taxon>Nematoda</taxon>
        <taxon>Enoplea</taxon>
        <taxon>Dorylaimia</taxon>
        <taxon>Trichinellida</taxon>
        <taxon>Trichinellidae</taxon>
        <taxon>Trichinella</taxon>
    </lineage>
</organism>
<feature type="compositionally biased region" description="Low complexity" evidence="2">
    <location>
        <begin position="497"/>
        <end position="510"/>
    </location>
</feature>
<feature type="compositionally biased region" description="Basic and acidic residues" evidence="2">
    <location>
        <begin position="267"/>
        <end position="292"/>
    </location>
</feature>
<feature type="non-terminal residue" evidence="5">
    <location>
        <position position="816"/>
    </location>
</feature>
<dbReference type="SMART" id="SM00311">
    <property type="entry name" value="PWI"/>
    <property type="match status" value="1"/>
</dbReference>
<feature type="compositionally biased region" description="Acidic residues" evidence="2">
    <location>
        <begin position="580"/>
        <end position="589"/>
    </location>
</feature>
<evidence type="ECO:0000259" key="4">
    <source>
        <dbReference type="PROSITE" id="PS51025"/>
    </source>
</evidence>
<dbReference type="InterPro" id="IPR002483">
    <property type="entry name" value="PWI_dom"/>
</dbReference>
<dbReference type="InterPro" id="IPR036483">
    <property type="entry name" value="PWI_dom_sf"/>
</dbReference>
<sequence length="816" mass="97318">MADAGFFRGTNSEQDLRFSNKQKKLLKTLKFEDSLNTKVDMKRIDLDVMRLWITKRVSEILGMEDDVVVEFVLNQLEEEVNFRVFLTFCVYMHFVLCIFSIFIYYLFENSFVVLFVFCFQDMDPRNMQINLTGFLNAKKAREFMGELWDLLIDAQSSECGIPQTLINAKAEYLRSRSVERLASLDDPPSPELKNDSPMAREESEERPVRGYNSSSKVSPSKSRETRHKERESRFRRRPVSSPRRSSVREPPTPAANESKTGERRRRKEEPEKYRSSRRKMQENRRDEKDRHFRYISSYKSNRAKYDKSINEQRSLEKHIERRRSRNLSKEPNEKRISRKRENAYSSSDDRSSSTPEEERRSRRRVRDRYMDYYRYRSQRRGRSKERKRESWMRYRRDADFADRRREENRKRRSRSDSPHFKRDERDYRKHRQAKHERDDRRRRERVDEKNHKSYKKKRSRSIGESDSSVEDNVNRDRMSRKPPLKHEKLKKRKRLASSNSNGDSSKSDQSPFERRISFPDISHDRVNAPDKQHTTESESETTGRTRKRISQNITQTKDDSDISPAKVLKNSFTDNYGTSAEEEKEEEEDNRNNNKLYEVMRELFIVLVCLDVDFVLICIEKFQIQLQSPDGNKLSVNNDKVLPKNFTSDERKALEAVTPPLQRKSLGCKFDETNFDKELVKKKRSSSKSLLDDEYCDEKKKAKRGHTHGKGESHGKSKSKKKEKERRKRDKHFSSVEESSDKQSKDDKKKKKKKNKKKKKKKRKHRHHSESSSSKKPSRRLRASRDSTSSDRGDNLKFNLFIYNECHCEFRHCFPG</sequence>
<keyword evidence="3" id="KW-0812">Transmembrane</keyword>
<feature type="transmembrane region" description="Helical" evidence="3">
    <location>
        <begin position="84"/>
        <end position="107"/>
    </location>
</feature>
<dbReference type="GO" id="GO:0048024">
    <property type="term" value="P:regulation of mRNA splicing, via spliceosome"/>
    <property type="evidence" value="ECO:0007669"/>
    <property type="project" value="TreeGrafter"/>
</dbReference>
<feature type="compositionally biased region" description="Basic residues" evidence="2">
    <location>
        <begin position="716"/>
        <end position="731"/>
    </location>
</feature>
<dbReference type="SUPFAM" id="SSF101233">
    <property type="entry name" value="PWI domain"/>
    <property type="match status" value="1"/>
</dbReference>
<feature type="compositionally biased region" description="Basic residues" evidence="2">
    <location>
        <begin position="376"/>
        <end position="385"/>
    </location>
</feature>
<dbReference type="GO" id="GO:0006397">
    <property type="term" value="P:mRNA processing"/>
    <property type="evidence" value="ECO:0007669"/>
    <property type="project" value="UniProtKB-KW"/>
</dbReference>
<evidence type="ECO:0000313" key="5">
    <source>
        <dbReference type="EMBL" id="KRY21773.1"/>
    </source>
</evidence>
<dbReference type="Pfam" id="PF01480">
    <property type="entry name" value="PWI"/>
    <property type="match status" value="2"/>
</dbReference>
<name>A0A0V1AAE8_9BILA</name>
<feature type="compositionally biased region" description="Basic and acidic residues" evidence="2">
    <location>
        <begin position="327"/>
        <end position="360"/>
    </location>
</feature>
<feature type="compositionally biased region" description="Basic residues" evidence="2">
    <location>
        <begin position="748"/>
        <end position="768"/>
    </location>
</feature>
<feature type="compositionally biased region" description="Basic and acidic residues" evidence="2">
    <location>
        <begin position="783"/>
        <end position="794"/>
    </location>
</feature>
<feature type="region of interest" description="Disordered" evidence="2">
    <location>
        <begin position="697"/>
        <end position="794"/>
    </location>
</feature>
<feature type="domain" description="PWI" evidence="4">
    <location>
        <begin position="28"/>
        <end position="168"/>
    </location>
</feature>
<proteinExistence type="predicted"/>
<feature type="compositionally biased region" description="Basic and acidic residues" evidence="2">
    <location>
        <begin position="435"/>
        <end position="451"/>
    </location>
</feature>
<dbReference type="Gene3D" id="1.20.1390.10">
    <property type="entry name" value="PWI domain"/>
    <property type="match status" value="1"/>
</dbReference>
<evidence type="ECO:0000256" key="3">
    <source>
        <dbReference type="SAM" id="Phobius"/>
    </source>
</evidence>
<feature type="compositionally biased region" description="Basic and acidic residues" evidence="2">
    <location>
        <begin position="386"/>
        <end position="427"/>
    </location>
</feature>
<dbReference type="STRING" id="990121.A0A0V1AAE8"/>
<evidence type="ECO:0000256" key="1">
    <source>
        <dbReference type="ARBA" id="ARBA00022664"/>
    </source>
</evidence>
<dbReference type="GO" id="GO:0005681">
    <property type="term" value="C:spliceosomal complex"/>
    <property type="evidence" value="ECO:0007669"/>
    <property type="project" value="TreeGrafter"/>
</dbReference>
<keyword evidence="3" id="KW-1133">Transmembrane helix</keyword>
<reference evidence="5 6" key="1">
    <citation type="submission" date="2015-01" db="EMBL/GenBank/DDBJ databases">
        <title>Evolution of Trichinella species and genotypes.</title>
        <authorList>
            <person name="Korhonen P.K."/>
            <person name="Edoardo P."/>
            <person name="Giuseppe L.R."/>
            <person name="Gasser R.B."/>
        </authorList>
    </citation>
    <scope>NUCLEOTIDE SEQUENCE [LARGE SCALE GENOMIC DNA]</scope>
    <source>
        <strain evidence="5">ISS2496</strain>
    </source>
</reference>
<accession>A0A0V1AAE8</accession>